<feature type="region of interest" description="Disordered" evidence="3">
    <location>
        <begin position="219"/>
        <end position="255"/>
    </location>
</feature>
<evidence type="ECO:0000256" key="1">
    <source>
        <dbReference type="HAMAP-Rule" id="MF_00991"/>
    </source>
</evidence>
<dbReference type="AlphaFoldDB" id="A0A3B0AEB6"/>
<keyword evidence="5" id="KW-0326">Glycosidase</keyword>
<sequence>MTGLLVVTAVPAEADAIRAGLPDPSVAITPVGVGPAVAGAATARLLALAEAAGRPYRAVVSAGVAGGFRGRVAVGGTVLGTASIAADLGAESPEGFIPIDALGMPPALLGGGSVVPADPELLAALRAALPDATIGPVLTVNTVTGTAASTELIAGRYPDAVAEAMEGYGVAVAAAQAALPFAELRTVSNPIGPRDRDAWRMREALAALTEAASALGQLAPGLSRVPSPTRDAAAGPGAAPSAGSPPARTRTPSGS</sequence>
<dbReference type="InterPro" id="IPR000845">
    <property type="entry name" value="Nucleoside_phosphorylase_d"/>
</dbReference>
<evidence type="ECO:0000313" key="5">
    <source>
        <dbReference type="EMBL" id="RKN58671.1"/>
    </source>
</evidence>
<dbReference type="GO" id="GO:0005829">
    <property type="term" value="C:cytosol"/>
    <property type="evidence" value="ECO:0007669"/>
    <property type="project" value="TreeGrafter"/>
</dbReference>
<dbReference type="HAMAP" id="MF_00991">
    <property type="entry name" value="MqnB"/>
    <property type="match status" value="1"/>
</dbReference>
<dbReference type="EC" id="3.2.2.26" evidence="1 2"/>
<dbReference type="Gene3D" id="3.40.50.1580">
    <property type="entry name" value="Nucleoside phosphorylase domain"/>
    <property type="match status" value="1"/>
</dbReference>
<dbReference type="OrthoDB" id="9788270at2"/>
<keyword evidence="1 5" id="KW-0378">Hydrolase</keyword>
<dbReference type="PANTHER" id="PTHR46832">
    <property type="entry name" value="5'-METHYLTHIOADENOSINE/S-ADENOSYLHOMOCYSTEINE NUCLEOSIDASE"/>
    <property type="match status" value="1"/>
</dbReference>
<feature type="compositionally biased region" description="Low complexity" evidence="3">
    <location>
        <begin position="232"/>
        <end position="247"/>
    </location>
</feature>
<dbReference type="InterPro" id="IPR035994">
    <property type="entry name" value="Nucleoside_phosphorylase_sf"/>
</dbReference>
<protein>
    <recommendedName>
        <fullName evidence="1 2">Futalosine hydrolase</fullName>
        <shortName evidence="1">FL hydrolase</shortName>
        <ecNumber evidence="1 2">3.2.2.26</ecNumber>
    </recommendedName>
    <alternativeName>
        <fullName evidence="1">Futalosine nucleosidase</fullName>
    </alternativeName>
    <alternativeName>
        <fullName evidence="1">Menaquinone biosynthetic enzyme MqnB</fullName>
    </alternativeName>
</protein>
<dbReference type="GO" id="GO:0008782">
    <property type="term" value="F:adenosylhomocysteine nucleosidase activity"/>
    <property type="evidence" value="ECO:0007669"/>
    <property type="project" value="TreeGrafter"/>
</dbReference>
<dbReference type="UniPathway" id="UPA00079"/>
<evidence type="ECO:0000256" key="2">
    <source>
        <dbReference type="NCBIfam" id="TIGR03664"/>
    </source>
</evidence>
<keyword evidence="6" id="KW-1185">Reference proteome</keyword>
<dbReference type="Proteomes" id="UP000279968">
    <property type="component" value="Unassembled WGS sequence"/>
</dbReference>
<dbReference type="Pfam" id="PF01048">
    <property type="entry name" value="PNP_UDP_1"/>
    <property type="match status" value="1"/>
</dbReference>
<evidence type="ECO:0000259" key="4">
    <source>
        <dbReference type="Pfam" id="PF01048"/>
    </source>
</evidence>
<comment type="catalytic activity">
    <reaction evidence="1">
        <text>futalosine + H2O = dehypoxanthine futalosine + hypoxanthine</text>
        <dbReference type="Rhea" id="RHEA:25904"/>
        <dbReference type="ChEBI" id="CHEBI:15377"/>
        <dbReference type="ChEBI" id="CHEBI:17368"/>
        <dbReference type="ChEBI" id="CHEBI:58863"/>
        <dbReference type="ChEBI" id="CHEBI:58864"/>
        <dbReference type="EC" id="3.2.2.26"/>
    </reaction>
</comment>
<dbReference type="EMBL" id="RBAN01000001">
    <property type="protein sequence ID" value="RKN58671.1"/>
    <property type="molecule type" value="Genomic_DNA"/>
</dbReference>
<dbReference type="GO" id="GO:0009234">
    <property type="term" value="P:menaquinone biosynthetic process"/>
    <property type="evidence" value="ECO:0007669"/>
    <property type="project" value="UniProtKB-UniRule"/>
</dbReference>
<evidence type="ECO:0000313" key="6">
    <source>
        <dbReference type="Proteomes" id="UP000279968"/>
    </source>
</evidence>
<dbReference type="NCBIfam" id="TIGR03664">
    <property type="entry name" value="fut_nucase"/>
    <property type="match status" value="1"/>
</dbReference>
<comment type="similarity">
    <text evidence="1">Belongs to the PNP/UDP phosphorylase family. Futalosine hydrolase subfamily.</text>
</comment>
<evidence type="ECO:0000256" key="3">
    <source>
        <dbReference type="SAM" id="MobiDB-lite"/>
    </source>
</evidence>
<comment type="pathway">
    <text evidence="1">Quinol/quinone metabolism; menaquinone biosynthesis.</text>
</comment>
<comment type="caution">
    <text evidence="5">The sequence shown here is derived from an EMBL/GenBank/DDBJ whole genome shotgun (WGS) entry which is preliminary data.</text>
</comment>
<dbReference type="InterPro" id="IPR019963">
    <property type="entry name" value="FL_hydrolase_MqnB"/>
</dbReference>
<feature type="domain" description="Nucleoside phosphorylase" evidence="4">
    <location>
        <begin position="25"/>
        <end position="218"/>
    </location>
</feature>
<dbReference type="NCBIfam" id="NF006087">
    <property type="entry name" value="PRK08236.1"/>
    <property type="match status" value="1"/>
</dbReference>
<dbReference type="GO" id="GO:0009116">
    <property type="term" value="P:nucleoside metabolic process"/>
    <property type="evidence" value="ECO:0007669"/>
    <property type="project" value="InterPro"/>
</dbReference>
<organism evidence="5 6">
    <name type="scientific">Micromonospora costi</name>
    <dbReference type="NCBI Taxonomy" id="1530042"/>
    <lineage>
        <taxon>Bacteria</taxon>
        <taxon>Bacillati</taxon>
        <taxon>Actinomycetota</taxon>
        <taxon>Actinomycetes</taxon>
        <taxon>Micromonosporales</taxon>
        <taxon>Micromonosporaceae</taxon>
        <taxon>Micromonospora</taxon>
    </lineage>
</organism>
<reference evidence="5 6" key="1">
    <citation type="journal article" date="2015" name="Int. J. Syst. Evol. Microbiol.">
        <title>Micromonospora costi sp. nov., isolated from a leaf of Costus speciosus.</title>
        <authorList>
            <person name="Thawai C."/>
        </authorList>
    </citation>
    <scope>NUCLEOTIDE SEQUENCE [LARGE SCALE GENOMIC DNA]</scope>
    <source>
        <strain evidence="5 6">CS1-12</strain>
    </source>
</reference>
<dbReference type="PANTHER" id="PTHR46832:SF2">
    <property type="entry name" value="FUTALOSINE HYDROLASE"/>
    <property type="match status" value="1"/>
</dbReference>
<accession>A0A3B0AEB6</accession>
<name>A0A3B0AEB6_9ACTN</name>
<comment type="function">
    <text evidence="1">Catalyzes the hydrolysis of futalosine (FL) to dehypoxanthine futalosine (DHFL) and hypoxanthine, a step in the biosynthesis of menaquinone (MK, vitamin K2).</text>
</comment>
<dbReference type="SUPFAM" id="SSF53167">
    <property type="entry name" value="Purine and uridine phosphorylases"/>
    <property type="match status" value="1"/>
</dbReference>
<dbReference type="GO" id="GO:0019284">
    <property type="term" value="P:L-methionine salvage from S-adenosylmethionine"/>
    <property type="evidence" value="ECO:0007669"/>
    <property type="project" value="TreeGrafter"/>
</dbReference>
<proteinExistence type="inferred from homology"/>
<gene>
    <name evidence="1" type="primary">mqnB</name>
    <name evidence="5" type="ORF">D7193_09130</name>
</gene>
<keyword evidence="1" id="KW-0474">Menaquinone biosynthesis</keyword>
<dbReference type="GO" id="GO:0008930">
    <property type="term" value="F:methylthioadenosine nucleosidase activity"/>
    <property type="evidence" value="ECO:0007669"/>
    <property type="project" value="TreeGrafter"/>
</dbReference>